<keyword evidence="5" id="KW-0862">Zinc</keyword>
<evidence type="ECO:0000256" key="7">
    <source>
        <dbReference type="ARBA" id="ARBA00023125"/>
    </source>
</evidence>
<keyword evidence="9" id="KW-0539">Nucleus</keyword>
<keyword evidence="3" id="KW-0677">Repeat</keyword>
<evidence type="ECO:0000313" key="13">
    <source>
        <dbReference type="Proteomes" id="UP001497623"/>
    </source>
</evidence>
<evidence type="ECO:0000256" key="3">
    <source>
        <dbReference type="ARBA" id="ARBA00022737"/>
    </source>
</evidence>
<name>A0AAV2SIK8_MEGNR</name>
<dbReference type="InterPro" id="IPR036236">
    <property type="entry name" value="Znf_C2H2_sf"/>
</dbReference>
<protein>
    <recommendedName>
        <fullName evidence="11">C2H2-type domain-containing protein</fullName>
    </recommendedName>
</protein>
<keyword evidence="2" id="KW-0479">Metal-binding</keyword>
<feature type="domain" description="C2H2-type" evidence="11">
    <location>
        <begin position="91"/>
        <end position="118"/>
    </location>
</feature>
<feature type="non-terminal residue" evidence="12">
    <location>
        <position position="136"/>
    </location>
</feature>
<dbReference type="GO" id="GO:0005634">
    <property type="term" value="C:nucleus"/>
    <property type="evidence" value="ECO:0007669"/>
    <property type="project" value="UniProtKB-SubCell"/>
</dbReference>
<evidence type="ECO:0000256" key="9">
    <source>
        <dbReference type="ARBA" id="ARBA00023242"/>
    </source>
</evidence>
<evidence type="ECO:0000256" key="8">
    <source>
        <dbReference type="ARBA" id="ARBA00023163"/>
    </source>
</evidence>
<dbReference type="Proteomes" id="UP001497623">
    <property type="component" value="Unassembled WGS sequence"/>
</dbReference>
<dbReference type="GO" id="GO:0003677">
    <property type="term" value="F:DNA binding"/>
    <property type="evidence" value="ECO:0007669"/>
    <property type="project" value="UniProtKB-KW"/>
</dbReference>
<reference evidence="12 13" key="1">
    <citation type="submission" date="2024-05" db="EMBL/GenBank/DDBJ databases">
        <authorList>
            <person name="Wallberg A."/>
        </authorList>
    </citation>
    <scope>NUCLEOTIDE SEQUENCE [LARGE SCALE GENOMIC DNA]</scope>
</reference>
<evidence type="ECO:0000256" key="4">
    <source>
        <dbReference type="ARBA" id="ARBA00022771"/>
    </source>
</evidence>
<keyword evidence="6" id="KW-0805">Transcription regulation</keyword>
<evidence type="ECO:0000256" key="2">
    <source>
        <dbReference type="ARBA" id="ARBA00022723"/>
    </source>
</evidence>
<dbReference type="PROSITE" id="PS50157">
    <property type="entry name" value="ZINC_FINGER_C2H2_2"/>
    <property type="match status" value="1"/>
</dbReference>
<keyword evidence="13" id="KW-1185">Reference proteome</keyword>
<keyword evidence="4 10" id="KW-0863">Zinc-finger</keyword>
<evidence type="ECO:0000256" key="1">
    <source>
        <dbReference type="ARBA" id="ARBA00004123"/>
    </source>
</evidence>
<organism evidence="12 13">
    <name type="scientific">Meganyctiphanes norvegica</name>
    <name type="common">Northern krill</name>
    <name type="synonym">Thysanopoda norvegica</name>
    <dbReference type="NCBI Taxonomy" id="48144"/>
    <lineage>
        <taxon>Eukaryota</taxon>
        <taxon>Metazoa</taxon>
        <taxon>Ecdysozoa</taxon>
        <taxon>Arthropoda</taxon>
        <taxon>Crustacea</taxon>
        <taxon>Multicrustacea</taxon>
        <taxon>Malacostraca</taxon>
        <taxon>Eumalacostraca</taxon>
        <taxon>Eucarida</taxon>
        <taxon>Euphausiacea</taxon>
        <taxon>Euphausiidae</taxon>
        <taxon>Meganyctiphanes</taxon>
    </lineage>
</organism>
<evidence type="ECO:0000256" key="6">
    <source>
        <dbReference type="ARBA" id="ARBA00023015"/>
    </source>
</evidence>
<dbReference type="Gene3D" id="3.30.160.60">
    <property type="entry name" value="Classic Zinc Finger"/>
    <property type="match status" value="2"/>
</dbReference>
<dbReference type="InterPro" id="IPR013087">
    <property type="entry name" value="Znf_C2H2_type"/>
</dbReference>
<proteinExistence type="predicted"/>
<sequence>EVKLSTENDNKPDENYYPQEFLKKSAHGISEVKVKIESEVKEELTNIQSVEIIIKEEIEINAEPIHGNKLHQYYNCDRIKHKRTKTRNNLFEYRQCSKAFSNESGFKFHQRMHTGEKLYHCCQCDKAYSQYNTLII</sequence>
<gene>
    <name evidence="12" type="ORF">MNOR_LOCUS36746</name>
</gene>
<dbReference type="PANTHER" id="PTHR23234">
    <property type="entry name" value="ZNF44 PROTEIN"/>
    <property type="match status" value="1"/>
</dbReference>
<evidence type="ECO:0000259" key="11">
    <source>
        <dbReference type="PROSITE" id="PS50157"/>
    </source>
</evidence>
<dbReference type="SUPFAM" id="SSF57667">
    <property type="entry name" value="beta-beta-alpha zinc fingers"/>
    <property type="match status" value="1"/>
</dbReference>
<evidence type="ECO:0000256" key="10">
    <source>
        <dbReference type="PROSITE-ProRule" id="PRU00042"/>
    </source>
</evidence>
<dbReference type="PANTHER" id="PTHR23234:SF10">
    <property type="entry name" value="RIKEN CDNA 6720489N17 GENE-RELATED"/>
    <property type="match status" value="1"/>
</dbReference>
<comment type="caution">
    <text evidence="12">The sequence shown here is derived from an EMBL/GenBank/DDBJ whole genome shotgun (WGS) entry which is preliminary data.</text>
</comment>
<keyword evidence="7" id="KW-0238">DNA-binding</keyword>
<evidence type="ECO:0000256" key="5">
    <source>
        <dbReference type="ARBA" id="ARBA00022833"/>
    </source>
</evidence>
<accession>A0AAV2SIK8</accession>
<comment type="subcellular location">
    <subcellularLocation>
        <location evidence="1">Nucleus</location>
    </subcellularLocation>
</comment>
<keyword evidence="8" id="KW-0804">Transcription</keyword>
<dbReference type="FunFam" id="3.30.160.60:FF:000965">
    <property type="entry name" value="Neurotrophin receptor-interacting factor homolog"/>
    <property type="match status" value="1"/>
</dbReference>
<dbReference type="GO" id="GO:0008270">
    <property type="term" value="F:zinc ion binding"/>
    <property type="evidence" value="ECO:0007669"/>
    <property type="project" value="UniProtKB-KW"/>
</dbReference>
<evidence type="ECO:0000313" key="12">
    <source>
        <dbReference type="EMBL" id="CAL4192525.1"/>
    </source>
</evidence>
<dbReference type="AlphaFoldDB" id="A0AAV2SIK8"/>
<dbReference type="InterPro" id="IPR050758">
    <property type="entry name" value="Znf_C2H2-type"/>
</dbReference>
<feature type="non-terminal residue" evidence="12">
    <location>
        <position position="1"/>
    </location>
</feature>
<dbReference type="EMBL" id="CAXKWB010068895">
    <property type="protein sequence ID" value="CAL4192525.1"/>
    <property type="molecule type" value="Genomic_DNA"/>
</dbReference>